<evidence type="ECO:0000313" key="3">
    <source>
        <dbReference type="Proteomes" id="UP001163850"/>
    </source>
</evidence>
<protein>
    <submittedName>
        <fullName evidence="2">Uncharacterized protein</fullName>
    </submittedName>
</protein>
<evidence type="ECO:0000256" key="1">
    <source>
        <dbReference type="SAM" id="MobiDB-lite"/>
    </source>
</evidence>
<accession>A0AA38UTL9</accession>
<organism evidence="2 3">
    <name type="scientific">Lentinula detonsa</name>
    <dbReference type="NCBI Taxonomy" id="2804962"/>
    <lineage>
        <taxon>Eukaryota</taxon>
        <taxon>Fungi</taxon>
        <taxon>Dikarya</taxon>
        <taxon>Basidiomycota</taxon>
        <taxon>Agaricomycotina</taxon>
        <taxon>Agaricomycetes</taxon>
        <taxon>Agaricomycetidae</taxon>
        <taxon>Agaricales</taxon>
        <taxon>Marasmiineae</taxon>
        <taxon>Omphalotaceae</taxon>
        <taxon>Lentinula</taxon>
    </lineage>
</organism>
<name>A0AA38UTL9_9AGAR</name>
<dbReference type="AlphaFoldDB" id="A0AA38UTL9"/>
<evidence type="ECO:0000313" key="2">
    <source>
        <dbReference type="EMBL" id="KAJ3986377.1"/>
    </source>
</evidence>
<dbReference type="Proteomes" id="UP001163850">
    <property type="component" value="Unassembled WGS sequence"/>
</dbReference>
<gene>
    <name evidence="2" type="ORF">F5890DRAFT_1473052</name>
</gene>
<feature type="compositionally biased region" description="Basic and acidic residues" evidence="1">
    <location>
        <begin position="206"/>
        <end position="217"/>
    </location>
</feature>
<sequence length="231" mass="25958">MSSYQNIAVNVPIEVISPSSSSFLCSFIQFGLFHVRCITDQSLSSSGISEPEVVVDKRHLTTLRCLHIYPEDQLQGFNATWSSWASVGSCQQLKFQSSLTGVDGLANFSGKNPSWSISVFPSSTLAFFFSPKTPATGIIVRNGTIQNLLDTKVFSGEKRQFEAWFWNTPEGTLSPLESQPFVRVVDVPEMRSFPCFYPGCPKQAEPYRTKQNRDKFKNKGSVKRHRDRFGH</sequence>
<comment type="caution">
    <text evidence="2">The sequence shown here is derived from an EMBL/GenBank/DDBJ whole genome shotgun (WGS) entry which is preliminary data.</text>
</comment>
<feature type="region of interest" description="Disordered" evidence="1">
    <location>
        <begin position="206"/>
        <end position="231"/>
    </location>
</feature>
<feature type="compositionally biased region" description="Basic residues" evidence="1">
    <location>
        <begin position="218"/>
        <end position="231"/>
    </location>
</feature>
<proteinExistence type="predicted"/>
<dbReference type="EMBL" id="MU801942">
    <property type="protein sequence ID" value="KAJ3986377.1"/>
    <property type="molecule type" value="Genomic_DNA"/>
</dbReference>
<reference evidence="2" key="1">
    <citation type="submission" date="2022-08" db="EMBL/GenBank/DDBJ databases">
        <authorList>
            <consortium name="DOE Joint Genome Institute"/>
            <person name="Min B."/>
            <person name="Riley R."/>
            <person name="Sierra-Patev S."/>
            <person name="Naranjo-Ortiz M."/>
            <person name="Looney B."/>
            <person name="Konkel Z."/>
            <person name="Slot J.C."/>
            <person name="Sakamoto Y."/>
            <person name="Steenwyk J.L."/>
            <person name="Rokas A."/>
            <person name="Carro J."/>
            <person name="Camarero S."/>
            <person name="Ferreira P."/>
            <person name="Molpeceres G."/>
            <person name="Ruiz-Duenas F.J."/>
            <person name="Serrano A."/>
            <person name="Henrissat B."/>
            <person name="Drula E."/>
            <person name="Hughes K.W."/>
            <person name="Mata J.L."/>
            <person name="Ishikawa N.K."/>
            <person name="Vargas-Isla R."/>
            <person name="Ushijima S."/>
            <person name="Smith C.A."/>
            <person name="Ahrendt S."/>
            <person name="Andreopoulos W."/>
            <person name="He G."/>
            <person name="Labutti K."/>
            <person name="Lipzen A."/>
            <person name="Ng V."/>
            <person name="Sandor L."/>
            <person name="Barry K."/>
            <person name="Martinez A.T."/>
            <person name="Xiao Y."/>
            <person name="Gibbons J.G."/>
            <person name="Terashima K."/>
            <person name="Hibbett D.S."/>
            <person name="Grigoriev I.V."/>
        </authorList>
    </citation>
    <scope>NUCLEOTIDE SEQUENCE</scope>
    <source>
        <strain evidence="2">TFB7829</strain>
    </source>
</reference>